<accession>A0A381TRY3</accession>
<sequence>MKHHLKLHTPGVSRHFGSRIQGHETQIVRLMIRLQAVLSMLRTEGLM</sequence>
<gene>
    <name evidence="1" type="ORF">METZ01_LOCUS71650</name>
</gene>
<evidence type="ECO:0000313" key="1">
    <source>
        <dbReference type="EMBL" id="SVA18796.1"/>
    </source>
</evidence>
<organism evidence="1">
    <name type="scientific">marine metagenome</name>
    <dbReference type="NCBI Taxonomy" id="408172"/>
    <lineage>
        <taxon>unclassified sequences</taxon>
        <taxon>metagenomes</taxon>
        <taxon>ecological metagenomes</taxon>
    </lineage>
</organism>
<proteinExistence type="predicted"/>
<protein>
    <submittedName>
        <fullName evidence="1">Uncharacterized protein</fullName>
    </submittedName>
</protein>
<dbReference type="AlphaFoldDB" id="A0A381TRY3"/>
<reference evidence="1" key="1">
    <citation type="submission" date="2018-05" db="EMBL/GenBank/DDBJ databases">
        <authorList>
            <person name="Lanie J.A."/>
            <person name="Ng W.-L."/>
            <person name="Kazmierczak K.M."/>
            <person name="Andrzejewski T.M."/>
            <person name="Davidsen T.M."/>
            <person name="Wayne K.J."/>
            <person name="Tettelin H."/>
            <person name="Glass J.I."/>
            <person name="Rusch D."/>
            <person name="Podicherti R."/>
            <person name="Tsui H.-C.T."/>
            <person name="Winkler M.E."/>
        </authorList>
    </citation>
    <scope>NUCLEOTIDE SEQUENCE</scope>
</reference>
<dbReference type="EMBL" id="UINC01005061">
    <property type="protein sequence ID" value="SVA18796.1"/>
    <property type="molecule type" value="Genomic_DNA"/>
</dbReference>
<name>A0A381TRY3_9ZZZZ</name>